<accession>A0A1H7KZS0</accession>
<keyword evidence="2" id="KW-1185">Reference proteome</keyword>
<evidence type="ECO:0000313" key="1">
    <source>
        <dbReference type="EMBL" id="SEK91497.1"/>
    </source>
</evidence>
<evidence type="ECO:0000313" key="2">
    <source>
        <dbReference type="Proteomes" id="UP000199421"/>
    </source>
</evidence>
<sequence length="158" mass="18559">MPRNRIKIKTGFTYLEFEELNDDSSENVHFILRMSKKNGDQLVCHDAKLSLHHIKQMHQFTTNIMAERQEELTSRERLVFQRNSQLRNLYIEAEKQGFFSKETIDQLTALGIPVTSLLAAELKMTVDDLKDYLCRNSLPFIFFEKIYAKGKEMIVLNQ</sequence>
<dbReference type="RefSeq" id="WP_202907762.1">
    <property type="nucleotide sequence ID" value="NZ_FOAF01000001.1"/>
</dbReference>
<dbReference type="EMBL" id="FOAF01000001">
    <property type="protein sequence ID" value="SEK91497.1"/>
    <property type="molecule type" value="Genomic_DNA"/>
</dbReference>
<name>A0A1H7KZS0_OLID1</name>
<reference evidence="2" key="1">
    <citation type="submission" date="2016-10" db="EMBL/GenBank/DDBJ databases">
        <authorList>
            <person name="Varghese N."/>
            <person name="Submissions S."/>
        </authorList>
    </citation>
    <scope>NUCLEOTIDE SEQUENCE [LARGE SCALE GENOMIC DNA]</scope>
    <source>
        <strain evidence="2">DSM 18733</strain>
    </source>
</reference>
<proteinExistence type="predicted"/>
<protein>
    <submittedName>
        <fullName evidence="1">Uncharacterized protein</fullName>
    </submittedName>
</protein>
<dbReference type="Proteomes" id="UP000199421">
    <property type="component" value="Unassembled WGS sequence"/>
</dbReference>
<organism evidence="1 2">
    <name type="scientific">Olivibacter domesticus</name>
    <name type="common">Pseudosphingobacterium domesticum</name>
    <dbReference type="NCBI Taxonomy" id="407022"/>
    <lineage>
        <taxon>Bacteria</taxon>
        <taxon>Pseudomonadati</taxon>
        <taxon>Bacteroidota</taxon>
        <taxon>Sphingobacteriia</taxon>
        <taxon>Sphingobacteriales</taxon>
        <taxon>Sphingobacteriaceae</taxon>
        <taxon>Olivibacter</taxon>
    </lineage>
</organism>
<gene>
    <name evidence="1" type="ORF">SAMN05661044_01495</name>
</gene>
<dbReference type="AlphaFoldDB" id="A0A1H7KZS0"/>